<proteinExistence type="predicted"/>
<gene>
    <name evidence="1" type="ORF">MM415B02518_0006</name>
    <name evidence="2" type="ORF">TM448B01595_0009</name>
</gene>
<dbReference type="AlphaFoldDB" id="A0A6M3XNR7"/>
<protein>
    <submittedName>
        <fullName evidence="2">Uncharacterized protein</fullName>
    </submittedName>
</protein>
<organism evidence="2">
    <name type="scientific">viral metagenome</name>
    <dbReference type="NCBI Taxonomy" id="1070528"/>
    <lineage>
        <taxon>unclassified sequences</taxon>
        <taxon>metagenomes</taxon>
        <taxon>organismal metagenomes</taxon>
    </lineage>
</organism>
<evidence type="ECO:0000313" key="1">
    <source>
        <dbReference type="EMBL" id="QJA89663.1"/>
    </source>
</evidence>
<reference evidence="2" key="1">
    <citation type="submission" date="2020-03" db="EMBL/GenBank/DDBJ databases">
        <title>The deep terrestrial virosphere.</title>
        <authorList>
            <person name="Holmfeldt K."/>
            <person name="Nilsson E."/>
            <person name="Simone D."/>
            <person name="Lopez-Fernandez M."/>
            <person name="Wu X."/>
            <person name="de Brujin I."/>
            <person name="Lundin D."/>
            <person name="Andersson A."/>
            <person name="Bertilsson S."/>
            <person name="Dopson M."/>
        </authorList>
    </citation>
    <scope>NUCLEOTIDE SEQUENCE</scope>
    <source>
        <strain evidence="1">MM415B02518</strain>
        <strain evidence="2">TM448B01595</strain>
    </source>
</reference>
<evidence type="ECO:0000313" key="2">
    <source>
        <dbReference type="EMBL" id="QJH99466.1"/>
    </source>
</evidence>
<name>A0A6M3XNR7_9ZZZZ</name>
<accession>A0A6M3XNR7</accession>
<sequence length="74" mass="8586">MSRGVRYCIKCGHKLSMYNRLNTCFYHGDGWIPFFSRTWEEKMRELGSKDTSVKQGKGRGIAIASIQYYGDAFH</sequence>
<dbReference type="EMBL" id="MT144790">
    <property type="protein sequence ID" value="QJH99466.1"/>
    <property type="molecule type" value="Genomic_DNA"/>
</dbReference>
<dbReference type="EMBL" id="MT142860">
    <property type="protein sequence ID" value="QJA89663.1"/>
    <property type="molecule type" value="Genomic_DNA"/>
</dbReference>